<keyword evidence="9 12" id="KW-0066">ATP synthesis</keyword>
<dbReference type="Gene3D" id="1.20.5.620">
    <property type="entry name" value="F1F0 ATP synthase subunit B, membrane domain"/>
    <property type="match status" value="1"/>
</dbReference>
<proteinExistence type="inferred from homology"/>
<keyword evidence="6 12" id="KW-1133">Transmembrane helix</keyword>
<comment type="function">
    <text evidence="12">Component of the F(0) channel, it forms part of the peripheral stalk, linking F(1) to F(0).</text>
</comment>
<evidence type="ECO:0000256" key="1">
    <source>
        <dbReference type="ARBA" id="ARBA00005513"/>
    </source>
</evidence>
<keyword evidence="4 12" id="KW-0812">Transmembrane</keyword>
<evidence type="ECO:0000256" key="13">
    <source>
        <dbReference type="RuleBase" id="RU003848"/>
    </source>
</evidence>
<keyword evidence="5 12" id="KW-0375">Hydrogen ion transport</keyword>
<evidence type="ECO:0000256" key="11">
    <source>
        <dbReference type="ARBA" id="ARBA00037847"/>
    </source>
</evidence>
<gene>
    <name evidence="12" type="primary">atpF</name>
    <name evidence="15" type="ORF">A2627_04955</name>
</gene>
<comment type="subcellular location">
    <subcellularLocation>
        <location evidence="12">Cell membrane</location>
        <topology evidence="12">Single-pass membrane protein</topology>
    </subcellularLocation>
    <subcellularLocation>
        <location evidence="11">Endomembrane system</location>
        <topology evidence="11">Single-pass membrane protein</topology>
    </subcellularLocation>
</comment>
<dbReference type="CDD" id="cd06503">
    <property type="entry name" value="ATP-synt_Fo_b"/>
    <property type="match status" value="1"/>
</dbReference>
<keyword evidence="2 12" id="KW-0813">Transport</keyword>
<evidence type="ECO:0000313" key="16">
    <source>
        <dbReference type="Proteomes" id="UP000178851"/>
    </source>
</evidence>
<keyword evidence="3 12" id="KW-0138">CF(0)</keyword>
<dbReference type="InterPro" id="IPR002146">
    <property type="entry name" value="ATP_synth_b/b'su_bac/chlpt"/>
</dbReference>
<evidence type="ECO:0000256" key="10">
    <source>
        <dbReference type="ARBA" id="ARBA00025198"/>
    </source>
</evidence>
<keyword evidence="7 12" id="KW-0406">Ion transport</keyword>
<sequence>MEKLGLELPLLITQVVNFAILVFLLQKLLYKPVLKILEERRKKVEEGIELSAKAKEELQNAQNESATIIKKASLEAVNILNEAKKEASLEKQKIVESGKKEITNLRAKHEEELAERYTELSQQVSKDVIAIATVMVQKLLPNLLNEKDRKKLFDQNLEKLKATHER</sequence>
<evidence type="ECO:0000256" key="7">
    <source>
        <dbReference type="ARBA" id="ARBA00023065"/>
    </source>
</evidence>
<evidence type="ECO:0000256" key="6">
    <source>
        <dbReference type="ARBA" id="ARBA00022989"/>
    </source>
</evidence>
<dbReference type="InterPro" id="IPR050059">
    <property type="entry name" value="ATP_synthase_B_chain"/>
</dbReference>
<dbReference type="AlphaFoldDB" id="A0A1F7YCD3"/>
<dbReference type="GO" id="GO:0046961">
    <property type="term" value="F:proton-transporting ATPase activity, rotational mechanism"/>
    <property type="evidence" value="ECO:0007669"/>
    <property type="project" value="TreeGrafter"/>
</dbReference>
<evidence type="ECO:0000256" key="4">
    <source>
        <dbReference type="ARBA" id="ARBA00022692"/>
    </source>
</evidence>
<organism evidence="15 16">
    <name type="scientific">Candidatus Woesebacteria bacterium RIFCSPHIGHO2_01_FULL_39_28</name>
    <dbReference type="NCBI Taxonomy" id="1802496"/>
    <lineage>
        <taxon>Bacteria</taxon>
        <taxon>Candidatus Woeseibacteriota</taxon>
    </lineage>
</organism>
<dbReference type="NCBIfam" id="TIGR01144">
    <property type="entry name" value="ATP_synt_b"/>
    <property type="match status" value="1"/>
</dbReference>
<evidence type="ECO:0000256" key="9">
    <source>
        <dbReference type="ARBA" id="ARBA00023310"/>
    </source>
</evidence>
<dbReference type="EMBL" id="MGGI01000024">
    <property type="protein sequence ID" value="OGM24986.1"/>
    <property type="molecule type" value="Genomic_DNA"/>
</dbReference>
<evidence type="ECO:0000256" key="8">
    <source>
        <dbReference type="ARBA" id="ARBA00023136"/>
    </source>
</evidence>
<evidence type="ECO:0000256" key="3">
    <source>
        <dbReference type="ARBA" id="ARBA00022547"/>
    </source>
</evidence>
<comment type="subunit">
    <text evidence="12">F-type ATPases have 2 components, F(1) - the catalytic core - and F(0) - the membrane proton channel. F(1) has five subunits: alpha(3), beta(3), gamma(1), delta(1), epsilon(1). F(0) has three main subunits: a(1), b(2) and c(10-14). The alpha and beta chains form an alternating ring which encloses part of the gamma chain. F(1) is attached to F(0) by a central stalk formed by the gamma and epsilon chains, while a peripheral stalk is formed by the delta and b chains.</text>
</comment>
<accession>A0A1F7YCD3</accession>
<evidence type="ECO:0000256" key="2">
    <source>
        <dbReference type="ARBA" id="ARBA00022448"/>
    </source>
</evidence>
<keyword evidence="14" id="KW-0175">Coiled coil</keyword>
<comment type="function">
    <text evidence="10 12">F(1)F(0) ATP synthase produces ATP from ADP in the presence of a proton or sodium gradient. F-type ATPases consist of two structural domains, F(1) containing the extramembraneous catalytic core and F(0) containing the membrane proton channel, linked together by a central stalk and a peripheral stalk. During catalysis, ATP synthesis in the catalytic domain of F(1) is coupled via a rotary mechanism of the central stalk subunits to proton translocation.</text>
</comment>
<dbReference type="GO" id="GO:0045259">
    <property type="term" value="C:proton-transporting ATP synthase complex"/>
    <property type="evidence" value="ECO:0007669"/>
    <property type="project" value="UniProtKB-KW"/>
</dbReference>
<evidence type="ECO:0000256" key="5">
    <source>
        <dbReference type="ARBA" id="ARBA00022781"/>
    </source>
</evidence>
<dbReference type="PANTHER" id="PTHR33445:SF2">
    <property type="entry name" value="ATP SYNTHASE SUBUNIT B', CHLOROPLASTIC"/>
    <property type="match status" value="1"/>
</dbReference>
<dbReference type="PANTHER" id="PTHR33445">
    <property type="entry name" value="ATP SYNTHASE SUBUNIT B', CHLOROPLASTIC"/>
    <property type="match status" value="1"/>
</dbReference>
<evidence type="ECO:0000256" key="12">
    <source>
        <dbReference type="HAMAP-Rule" id="MF_01398"/>
    </source>
</evidence>
<dbReference type="Pfam" id="PF00430">
    <property type="entry name" value="ATP-synt_B"/>
    <property type="match status" value="1"/>
</dbReference>
<reference evidence="15 16" key="1">
    <citation type="journal article" date="2016" name="Nat. Commun.">
        <title>Thousands of microbial genomes shed light on interconnected biogeochemical processes in an aquifer system.</title>
        <authorList>
            <person name="Anantharaman K."/>
            <person name="Brown C.T."/>
            <person name="Hug L.A."/>
            <person name="Sharon I."/>
            <person name="Castelle C.J."/>
            <person name="Probst A.J."/>
            <person name="Thomas B.C."/>
            <person name="Singh A."/>
            <person name="Wilkins M.J."/>
            <person name="Karaoz U."/>
            <person name="Brodie E.L."/>
            <person name="Williams K.H."/>
            <person name="Hubbard S.S."/>
            <person name="Banfield J.F."/>
        </authorList>
    </citation>
    <scope>NUCLEOTIDE SEQUENCE [LARGE SCALE GENOMIC DNA]</scope>
</reference>
<dbReference type="SUPFAM" id="SSF81573">
    <property type="entry name" value="F1F0 ATP synthase subunit B, membrane domain"/>
    <property type="match status" value="1"/>
</dbReference>
<comment type="caution">
    <text evidence="15">The sequence shown here is derived from an EMBL/GenBank/DDBJ whole genome shotgun (WGS) entry which is preliminary data.</text>
</comment>
<dbReference type="InterPro" id="IPR005864">
    <property type="entry name" value="ATP_synth_F0_bsu_bac"/>
</dbReference>
<dbReference type="InterPro" id="IPR028987">
    <property type="entry name" value="ATP_synth_B-like_membr_sf"/>
</dbReference>
<evidence type="ECO:0000256" key="14">
    <source>
        <dbReference type="SAM" id="Coils"/>
    </source>
</evidence>
<dbReference type="Proteomes" id="UP000178851">
    <property type="component" value="Unassembled WGS sequence"/>
</dbReference>
<feature type="coiled-coil region" evidence="14">
    <location>
        <begin position="44"/>
        <end position="71"/>
    </location>
</feature>
<name>A0A1F7YCD3_9BACT</name>
<comment type="similarity">
    <text evidence="1 12 13">Belongs to the ATPase B chain family.</text>
</comment>
<protein>
    <recommendedName>
        <fullName evidence="12">ATP synthase subunit b</fullName>
    </recommendedName>
    <alternativeName>
        <fullName evidence="12">ATP synthase F(0) sector subunit b</fullName>
    </alternativeName>
    <alternativeName>
        <fullName evidence="12">ATPase subunit I</fullName>
    </alternativeName>
    <alternativeName>
        <fullName evidence="12">F-type ATPase subunit b</fullName>
        <shortName evidence="12">F-ATPase subunit b</shortName>
    </alternativeName>
</protein>
<dbReference type="GO" id="GO:0046933">
    <property type="term" value="F:proton-transporting ATP synthase activity, rotational mechanism"/>
    <property type="evidence" value="ECO:0007669"/>
    <property type="project" value="UniProtKB-UniRule"/>
</dbReference>
<dbReference type="GO" id="GO:0012505">
    <property type="term" value="C:endomembrane system"/>
    <property type="evidence" value="ECO:0007669"/>
    <property type="project" value="UniProtKB-SubCell"/>
</dbReference>
<keyword evidence="12" id="KW-1003">Cell membrane</keyword>
<keyword evidence="8 12" id="KW-0472">Membrane</keyword>
<dbReference type="GO" id="GO:0005886">
    <property type="term" value="C:plasma membrane"/>
    <property type="evidence" value="ECO:0007669"/>
    <property type="project" value="UniProtKB-SubCell"/>
</dbReference>
<evidence type="ECO:0000313" key="15">
    <source>
        <dbReference type="EMBL" id="OGM24986.1"/>
    </source>
</evidence>
<dbReference type="HAMAP" id="MF_01398">
    <property type="entry name" value="ATP_synth_b_bprime"/>
    <property type="match status" value="1"/>
</dbReference>